<dbReference type="AlphaFoldDB" id="A0AAD9Y7V7"/>
<protein>
    <submittedName>
        <fullName evidence="2">Uncharacterized protein</fullName>
    </submittedName>
</protein>
<comment type="caution">
    <text evidence="2">The sequence shown here is derived from an EMBL/GenBank/DDBJ whole genome shotgun (WGS) entry which is preliminary data.</text>
</comment>
<name>A0AAD9Y7V7_COLKA</name>
<dbReference type="EMBL" id="VYYT01000333">
    <property type="protein sequence ID" value="KAK2742121.1"/>
    <property type="molecule type" value="Genomic_DNA"/>
</dbReference>
<reference evidence="2" key="1">
    <citation type="submission" date="2023-02" db="EMBL/GenBank/DDBJ databases">
        <title>Colletotrichum kahawae CIFC_Que2 genome sequencing and assembly.</title>
        <authorList>
            <person name="Baroncelli R."/>
        </authorList>
    </citation>
    <scope>NUCLEOTIDE SEQUENCE</scope>
    <source>
        <strain evidence="2">CIFC_Que2</strain>
    </source>
</reference>
<evidence type="ECO:0000256" key="1">
    <source>
        <dbReference type="SAM" id="MobiDB-lite"/>
    </source>
</evidence>
<proteinExistence type="predicted"/>
<accession>A0AAD9Y7V7</accession>
<evidence type="ECO:0000313" key="3">
    <source>
        <dbReference type="Proteomes" id="UP001281614"/>
    </source>
</evidence>
<dbReference type="Proteomes" id="UP001281614">
    <property type="component" value="Unassembled WGS sequence"/>
</dbReference>
<feature type="compositionally biased region" description="Basic residues" evidence="1">
    <location>
        <begin position="38"/>
        <end position="49"/>
    </location>
</feature>
<evidence type="ECO:0000313" key="2">
    <source>
        <dbReference type="EMBL" id="KAK2742121.1"/>
    </source>
</evidence>
<feature type="region of interest" description="Disordered" evidence="1">
    <location>
        <begin position="1"/>
        <end position="65"/>
    </location>
</feature>
<keyword evidence="3" id="KW-1185">Reference proteome</keyword>
<sequence length="65" mass="7462">MREPGKGRVPGAGSRRTKALADRGHGPSFQRCHCPWRNSRREHGRRRRALSQVPRVESQMTCPRV</sequence>
<organism evidence="2 3">
    <name type="scientific">Colletotrichum kahawae</name>
    <name type="common">Coffee berry disease fungus</name>
    <dbReference type="NCBI Taxonomy" id="34407"/>
    <lineage>
        <taxon>Eukaryota</taxon>
        <taxon>Fungi</taxon>
        <taxon>Dikarya</taxon>
        <taxon>Ascomycota</taxon>
        <taxon>Pezizomycotina</taxon>
        <taxon>Sordariomycetes</taxon>
        <taxon>Hypocreomycetidae</taxon>
        <taxon>Glomerellales</taxon>
        <taxon>Glomerellaceae</taxon>
        <taxon>Colletotrichum</taxon>
        <taxon>Colletotrichum gloeosporioides species complex</taxon>
    </lineage>
</organism>
<gene>
    <name evidence="2" type="ORF">CKAH01_01548</name>
</gene>